<reference evidence="2 3" key="1">
    <citation type="submission" date="2016-09" db="EMBL/GenBank/DDBJ databases">
        <title>Complete genome of Desulfosporosinus sp. OL.</title>
        <authorList>
            <person name="Mardanov A."/>
            <person name="Beletsky A."/>
            <person name="Panova A."/>
            <person name="Karnachuk O."/>
            <person name="Ravin N."/>
        </authorList>
    </citation>
    <scope>NUCLEOTIDE SEQUENCE [LARGE SCALE GENOMIC DNA]</scope>
    <source>
        <strain evidence="2 3">OL</strain>
    </source>
</reference>
<dbReference type="GO" id="GO:0016491">
    <property type="term" value="F:oxidoreductase activity"/>
    <property type="evidence" value="ECO:0007669"/>
    <property type="project" value="InterPro"/>
</dbReference>
<dbReference type="CDD" id="cd01045">
    <property type="entry name" value="Ferritin_like_AB"/>
    <property type="match status" value="1"/>
</dbReference>
<gene>
    <name evidence="2" type="ORF">DSOL_1190</name>
</gene>
<evidence type="ECO:0000313" key="2">
    <source>
        <dbReference type="EMBL" id="OLN32744.1"/>
    </source>
</evidence>
<feature type="domain" description="Rubrerythrin diiron-binding" evidence="1">
    <location>
        <begin position="2"/>
        <end position="137"/>
    </location>
</feature>
<proteinExistence type="predicted"/>
<dbReference type="EMBL" id="MLBF01000006">
    <property type="protein sequence ID" value="OLN32744.1"/>
    <property type="molecule type" value="Genomic_DNA"/>
</dbReference>
<dbReference type="InterPro" id="IPR012347">
    <property type="entry name" value="Ferritin-like"/>
</dbReference>
<dbReference type="AlphaFoldDB" id="A0A1Q8QZH0"/>
<organism evidence="2 3">
    <name type="scientific">Desulfosporosinus metallidurans</name>
    <dbReference type="NCBI Taxonomy" id="1888891"/>
    <lineage>
        <taxon>Bacteria</taxon>
        <taxon>Bacillati</taxon>
        <taxon>Bacillota</taxon>
        <taxon>Clostridia</taxon>
        <taxon>Eubacteriales</taxon>
        <taxon>Desulfitobacteriaceae</taxon>
        <taxon>Desulfosporosinus</taxon>
    </lineage>
</organism>
<dbReference type="GO" id="GO:0046872">
    <property type="term" value="F:metal ion binding"/>
    <property type="evidence" value="ECO:0007669"/>
    <property type="project" value="InterPro"/>
</dbReference>
<dbReference type="InterPro" id="IPR003251">
    <property type="entry name" value="Rr_diiron-bd_dom"/>
</dbReference>
<dbReference type="Proteomes" id="UP000186102">
    <property type="component" value="Unassembled WGS sequence"/>
</dbReference>
<dbReference type="Pfam" id="PF02915">
    <property type="entry name" value="Rubrerythrin"/>
    <property type="match status" value="1"/>
</dbReference>
<keyword evidence="3" id="KW-1185">Reference proteome</keyword>
<sequence>MNILEFAMKMELEGEKYYTEQAEINKDNRLSTVFRMLAKDETMHAKILQNKANKLSYDLKQNETLSEAKNVFSDIGAIKSGIKQIPNQLDVYRLALENEIESITLYRKYLSEAIDDESKRLFEYLIKQEEDHYAIIDLLISLINRSEEWVESAEFGIREEY</sequence>
<name>A0A1Q8QZH0_9FIRM</name>
<comment type="caution">
    <text evidence="2">The sequence shown here is derived from an EMBL/GenBank/DDBJ whole genome shotgun (WGS) entry which is preliminary data.</text>
</comment>
<dbReference type="RefSeq" id="WP_075363943.1">
    <property type="nucleotide sequence ID" value="NZ_MLBF01000006.1"/>
</dbReference>
<dbReference type="InterPro" id="IPR009078">
    <property type="entry name" value="Ferritin-like_SF"/>
</dbReference>
<evidence type="ECO:0000259" key="1">
    <source>
        <dbReference type="Pfam" id="PF02915"/>
    </source>
</evidence>
<dbReference type="SUPFAM" id="SSF47240">
    <property type="entry name" value="Ferritin-like"/>
    <property type="match status" value="1"/>
</dbReference>
<dbReference type="Gene3D" id="1.20.1260.10">
    <property type="match status" value="1"/>
</dbReference>
<accession>A0A1Q8QZH0</accession>
<protein>
    <submittedName>
        <fullName evidence="2">Rubrerythrin</fullName>
    </submittedName>
</protein>
<evidence type="ECO:0000313" key="3">
    <source>
        <dbReference type="Proteomes" id="UP000186102"/>
    </source>
</evidence>
<dbReference type="STRING" id="1888891.DSOL_1190"/>
<dbReference type="OrthoDB" id="9792569at2"/>